<name>A0A133VAU2_9EURY</name>
<dbReference type="InterPro" id="IPR045861">
    <property type="entry name" value="CorA_cytoplasmic_dom"/>
</dbReference>
<evidence type="ECO:0000256" key="5">
    <source>
        <dbReference type="ARBA" id="ARBA00022692"/>
    </source>
</evidence>
<dbReference type="FunFam" id="1.20.58.340:FF:000012">
    <property type="entry name" value="Magnesium transport protein CorA"/>
    <property type="match status" value="1"/>
</dbReference>
<dbReference type="GO" id="GO:0005886">
    <property type="term" value="C:plasma membrane"/>
    <property type="evidence" value="ECO:0007669"/>
    <property type="project" value="UniProtKB-SubCell"/>
</dbReference>
<evidence type="ECO:0000256" key="4">
    <source>
        <dbReference type="ARBA" id="ARBA00022475"/>
    </source>
</evidence>
<dbReference type="NCBIfam" id="TIGR00383">
    <property type="entry name" value="corA"/>
    <property type="match status" value="1"/>
</dbReference>
<evidence type="ECO:0000256" key="8">
    <source>
        <dbReference type="RuleBase" id="RU362010"/>
    </source>
</evidence>
<organism evidence="9 10">
    <name type="scientific">candidate division MSBL1 archaeon SCGC-AAA261F19</name>
    <dbReference type="NCBI Taxonomy" id="1698275"/>
    <lineage>
        <taxon>Archaea</taxon>
        <taxon>Methanobacteriati</taxon>
        <taxon>Methanobacteriota</taxon>
        <taxon>candidate division MSBL1</taxon>
    </lineage>
</organism>
<dbReference type="Proteomes" id="UP000070565">
    <property type="component" value="Unassembled WGS sequence"/>
</dbReference>
<keyword evidence="7 8" id="KW-0472">Membrane</keyword>
<comment type="similarity">
    <text evidence="2 8">Belongs to the CorA metal ion transporter (MIT) (TC 1.A.35) family.</text>
</comment>
<comment type="subcellular location">
    <subcellularLocation>
        <location evidence="1">Cell membrane</location>
        <topology evidence="1">Multi-pass membrane protein</topology>
    </subcellularLocation>
    <subcellularLocation>
        <location evidence="8">Membrane</location>
        <topology evidence="8">Multi-pass membrane protein</topology>
    </subcellularLocation>
</comment>
<feature type="transmembrane region" description="Helical" evidence="8">
    <location>
        <begin position="289"/>
        <end position="309"/>
    </location>
</feature>
<dbReference type="GO" id="GO:0000287">
    <property type="term" value="F:magnesium ion binding"/>
    <property type="evidence" value="ECO:0007669"/>
    <property type="project" value="TreeGrafter"/>
</dbReference>
<keyword evidence="8" id="KW-0460">Magnesium</keyword>
<keyword evidence="10" id="KW-1185">Reference proteome</keyword>
<evidence type="ECO:0000256" key="6">
    <source>
        <dbReference type="ARBA" id="ARBA00022989"/>
    </source>
</evidence>
<dbReference type="PATRIC" id="fig|1698275.3.peg.876"/>
<dbReference type="CDD" id="cd12828">
    <property type="entry name" value="TmCorA-like_1"/>
    <property type="match status" value="1"/>
</dbReference>
<proteinExistence type="inferred from homology"/>
<dbReference type="GO" id="GO:0015095">
    <property type="term" value="F:magnesium ion transmembrane transporter activity"/>
    <property type="evidence" value="ECO:0007669"/>
    <property type="project" value="UniProtKB-UniRule"/>
</dbReference>
<dbReference type="Gene3D" id="1.20.58.340">
    <property type="entry name" value="Magnesium transport protein CorA, transmembrane region"/>
    <property type="match status" value="2"/>
</dbReference>
<feature type="transmembrane region" description="Helical" evidence="8">
    <location>
        <begin position="321"/>
        <end position="341"/>
    </location>
</feature>
<dbReference type="Pfam" id="PF01544">
    <property type="entry name" value="CorA"/>
    <property type="match status" value="1"/>
</dbReference>
<evidence type="ECO:0000256" key="3">
    <source>
        <dbReference type="ARBA" id="ARBA00022448"/>
    </source>
</evidence>
<evidence type="ECO:0000313" key="9">
    <source>
        <dbReference type="EMBL" id="KXB03527.1"/>
    </source>
</evidence>
<evidence type="ECO:0000313" key="10">
    <source>
        <dbReference type="Proteomes" id="UP000070565"/>
    </source>
</evidence>
<keyword evidence="5 8" id="KW-0812">Transmembrane</keyword>
<dbReference type="SUPFAM" id="SSF143865">
    <property type="entry name" value="CorA soluble domain-like"/>
    <property type="match status" value="1"/>
</dbReference>
<dbReference type="GO" id="GO:0015087">
    <property type="term" value="F:cobalt ion transmembrane transporter activity"/>
    <property type="evidence" value="ECO:0007669"/>
    <property type="project" value="UniProtKB-UniRule"/>
</dbReference>
<keyword evidence="8" id="KW-0406">Ion transport</keyword>
<keyword evidence="6 8" id="KW-1133">Transmembrane helix</keyword>
<comment type="function">
    <text evidence="8">Mediates influx of magnesium ions.</text>
</comment>
<gene>
    <name evidence="8" type="primary">corA</name>
    <name evidence="9" type="ORF">AKJ45_01300</name>
</gene>
<evidence type="ECO:0000256" key="2">
    <source>
        <dbReference type="ARBA" id="ARBA00009765"/>
    </source>
</evidence>
<dbReference type="InterPro" id="IPR004488">
    <property type="entry name" value="Mg/Co-transport_prot_CorA"/>
</dbReference>
<dbReference type="GO" id="GO:0050897">
    <property type="term" value="F:cobalt ion binding"/>
    <property type="evidence" value="ECO:0007669"/>
    <property type="project" value="TreeGrafter"/>
</dbReference>
<protein>
    <recommendedName>
        <fullName evidence="8">Magnesium transport protein CorA</fullName>
    </recommendedName>
</protein>
<dbReference type="InterPro" id="IPR045863">
    <property type="entry name" value="CorA_TM1_TM2"/>
</dbReference>
<accession>A0A133VAU2</accession>
<dbReference type="PANTHER" id="PTHR46494">
    <property type="entry name" value="CORA FAMILY METAL ION TRANSPORTER (EUROFUNG)"/>
    <property type="match status" value="1"/>
</dbReference>
<reference evidence="9 10" key="1">
    <citation type="journal article" date="2016" name="Sci. Rep.">
        <title>Metabolic traits of an uncultured archaeal lineage -MSBL1- from brine pools of the Red Sea.</title>
        <authorList>
            <person name="Mwirichia R."/>
            <person name="Alam I."/>
            <person name="Rashid M."/>
            <person name="Vinu M."/>
            <person name="Ba-Alawi W."/>
            <person name="Anthony Kamau A."/>
            <person name="Kamanda Ngugi D."/>
            <person name="Goker M."/>
            <person name="Klenk H.P."/>
            <person name="Bajic V."/>
            <person name="Stingl U."/>
        </authorList>
    </citation>
    <scope>NUCLEOTIDE SEQUENCE [LARGE SCALE GENOMIC DNA]</scope>
    <source>
        <strain evidence="9">SCGC-AAA261F19</strain>
    </source>
</reference>
<evidence type="ECO:0000256" key="7">
    <source>
        <dbReference type="ARBA" id="ARBA00023136"/>
    </source>
</evidence>
<dbReference type="EMBL" id="LHXZ01000010">
    <property type="protein sequence ID" value="KXB03527.1"/>
    <property type="molecule type" value="Genomic_DNA"/>
</dbReference>
<dbReference type="PANTHER" id="PTHR46494:SF1">
    <property type="entry name" value="CORA FAMILY METAL ION TRANSPORTER (EUROFUNG)"/>
    <property type="match status" value="1"/>
</dbReference>
<evidence type="ECO:0000256" key="1">
    <source>
        <dbReference type="ARBA" id="ARBA00004651"/>
    </source>
</evidence>
<dbReference type="SUPFAM" id="SSF144083">
    <property type="entry name" value="Magnesium transport protein CorA, transmembrane region"/>
    <property type="match status" value="1"/>
</dbReference>
<keyword evidence="4 8" id="KW-1003">Cell membrane</keyword>
<keyword evidence="3 8" id="KW-0813">Transport</keyword>
<dbReference type="FunFam" id="3.30.460.20:FF:000008">
    <property type="entry name" value="Cobalt/magnesium transport protein CorA"/>
    <property type="match status" value="1"/>
</dbReference>
<comment type="caution">
    <text evidence="9">The sequence shown here is derived from an EMBL/GenBank/DDBJ whole genome shotgun (WGS) entry which is preliminary data.</text>
</comment>
<dbReference type="InterPro" id="IPR002523">
    <property type="entry name" value="MgTranspt_CorA/ZnTranspt_ZntB"/>
</dbReference>
<dbReference type="AlphaFoldDB" id="A0A133VAU2"/>
<sequence>MPRKEGLPPGTLVFTGEKRAEKVGITVIDYDKDKCYKKKIEEIDEIFPFKDEPTVTWINVNGLHQPEIIEKIGKHFGLHPLVLEDILNTEQRPKMEDFEDYIFVVLKMLRHDEKEGETRSEQVSIILGPNFVISFQETVGDIFDPIRERIRNNKGRIRKMGADYLAYALMDSVVDHYFTILEKFGEGVEVLEEELVSEPTTQTLQVIHNLKRELISLRKSVWPLREAVNGLARGESSLVGEATRLFLRDVYDHTIQVIDTIETYRDMVSGMLDIYLSSISNRMNEVMKVLTIIATIFIPLTFLAGIYGMNFQFMPELGYSWSYPLVLLLMLAVGISMAIYFRRKGWL</sequence>
<dbReference type="Gene3D" id="3.30.460.20">
    <property type="entry name" value="CorA soluble domain-like"/>
    <property type="match status" value="1"/>
</dbReference>